<gene>
    <name evidence="4" type="ORF">METSCH_E03470</name>
</gene>
<keyword evidence="1" id="KW-0175">Coiled coil</keyword>
<evidence type="ECO:0000256" key="2">
    <source>
        <dbReference type="SAM" id="MobiDB-lite"/>
    </source>
</evidence>
<dbReference type="STRING" id="2163413.A0A4P6XRB5"/>
<dbReference type="AlphaFoldDB" id="A0A4P6XRB5"/>
<name>A0A4P6XRB5_9ASCO</name>
<protein>
    <submittedName>
        <fullName evidence="4">Uncharacterized protein</fullName>
    </submittedName>
</protein>
<evidence type="ECO:0000313" key="5">
    <source>
        <dbReference type="Proteomes" id="UP000292447"/>
    </source>
</evidence>
<evidence type="ECO:0000313" key="4">
    <source>
        <dbReference type="EMBL" id="QBM90107.1"/>
    </source>
</evidence>
<feature type="coiled-coil region" evidence="1">
    <location>
        <begin position="214"/>
        <end position="255"/>
    </location>
</feature>
<evidence type="ECO:0000256" key="3">
    <source>
        <dbReference type="SAM" id="Phobius"/>
    </source>
</evidence>
<dbReference type="EMBL" id="CP034460">
    <property type="protein sequence ID" value="QBM90107.1"/>
    <property type="molecule type" value="Genomic_DNA"/>
</dbReference>
<dbReference type="Proteomes" id="UP000292447">
    <property type="component" value="Chromosome V"/>
</dbReference>
<keyword evidence="3" id="KW-0472">Membrane</keyword>
<keyword evidence="5" id="KW-1185">Reference proteome</keyword>
<feature type="region of interest" description="Disordered" evidence="2">
    <location>
        <begin position="256"/>
        <end position="280"/>
    </location>
</feature>
<evidence type="ECO:0000256" key="1">
    <source>
        <dbReference type="SAM" id="Coils"/>
    </source>
</evidence>
<accession>A0A4P6XRB5</accession>
<reference evidence="5" key="1">
    <citation type="submission" date="2019-03" db="EMBL/GenBank/DDBJ databases">
        <title>Snf2 controls pulcherriminic acid biosynthesis and connects pigmentation and antifungal activity of the yeast Metschnikowia pulcherrima.</title>
        <authorList>
            <person name="Gore-Lloyd D."/>
            <person name="Sumann I."/>
            <person name="Brachmann A.O."/>
            <person name="Schneeberger K."/>
            <person name="Ortiz-Merino R.A."/>
            <person name="Moreno-Beltran M."/>
            <person name="Schlaefli M."/>
            <person name="Kirner P."/>
            <person name="Santos Kron A."/>
            <person name="Wolfe K.H."/>
            <person name="Piel J."/>
            <person name="Ahrens C.H."/>
            <person name="Henk D."/>
            <person name="Freimoser F.M."/>
        </authorList>
    </citation>
    <scope>NUCLEOTIDE SEQUENCE [LARGE SCALE GENOMIC DNA]</scope>
    <source>
        <strain evidence="5">APC 1.2</strain>
    </source>
</reference>
<feature type="transmembrane region" description="Helical" evidence="3">
    <location>
        <begin position="306"/>
        <end position="323"/>
    </location>
</feature>
<sequence>MQNSYHLDSSAPESVLLGDYQLALKSFINKDISRSFGTIRKLQPIAYRSFSKGQASENIYTKITNLYLTELGLLLKPGLDENATLCSQDQHELVNSLQNEEISKQIIELYGSAADAPLALVFQVFLVYYTCQDVLQQQNRNFVLEKFTKLYHSIDFSERQNDVHLRRWFDMYVLNVLPEAGDFDTAFSIAKTNLAFGCELTLIKLKEVQELSLKKRAETEKQSKALKAREAKRLAAESERKKKEAQEKNLKYRTMKQIQAGQKSEEITRETSSPKSSEKAHLTLERMRERLLYYYALTKGTLQQNSPVILAAIVLLFVSSKVLRARKINFKQKFKETMQMAFKVTYL</sequence>
<keyword evidence="3" id="KW-0812">Transmembrane</keyword>
<proteinExistence type="predicted"/>
<organism evidence="4 5">
    <name type="scientific">Metschnikowia aff. pulcherrima</name>
    <dbReference type="NCBI Taxonomy" id="2163413"/>
    <lineage>
        <taxon>Eukaryota</taxon>
        <taxon>Fungi</taxon>
        <taxon>Dikarya</taxon>
        <taxon>Ascomycota</taxon>
        <taxon>Saccharomycotina</taxon>
        <taxon>Pichiomycetes</taxon>
        <taxon>Metschnikowiaceae</taxon>
        <taxon>Metschnikowia</taxon>
    </lineage>
</organism>
<keyword evidence="3" id="KW-1133">Transmembrane helix</keyword>